<evidence type="ECO:0000313" key="2">
    <source>
        <dbReference type="EMBL" id="OQP54578.1"/>
    </source>
</evidence>
<evidence type="ECO:0000313" key="3">
    <source>
        <dbReference type="Proteomes" id="UP000192610"/>
    </source>
</evidence>
<proteinExistence type="predicted"/>
<dbReference type="AlphaFoldDB" id="A0A1V9F894"/>
<evidence type="ECO:0008006" key="4">
    <source>
        <dbReference type="Google" id="ProtNLM"/>
    </source>
</evidence>
<dbReference type="EMBL" id="LVXG01000003">
    <property type="protein sequence ID" value="OQP54578.1"/>
    <property type="molecule type" value="Genomic_DNA"/>
</dbReference>
<feature type="signal peptide" evidence="1">
    <location>
        <begin position="1"/>
        <end position="21"/>
    </location>
</feature>
<protein>
    <recommendedName>
        <fullName evidence="4">Lipocalin-like domain-containing protein</fullName>
    </recommendedName>
</protein>
<comment type="caution">
    <text evidence="2">The sequence shown here is derived from an EMBL/GenBank/DDBJ whole genome shotgun (WGS) entry which is preliminary data.</text>
</comment>
<accession>A0A1V9F894</accession>
<feature type="chain" id="PRO_5010716135" description="Lipocalin-like domain-containing protein" evidence="1">
    <location>
        <begin position="22"/>
        <end position="134"/>
    </location>
</feature>
<organism evidence="2 3">
    <name type="scientific">Niastella yeongjuensis</name>
    <dbReference type="NCBI Taxonomy" id="354355"/>
    <lineage>
        <taxon>Bacteria</taxon>
        <taxon>Pseudomonadati</taxon>
        <taxon>Bacteroidota</taxon>
        <taxon>Chitinophagia</taxon>
        <taxon>Chitinophagales</taxon>
        <taxon>Chitinophagaceae</taxon>
        <taxon>Niastella</taxon>
    </lineage>
</organism>
<dbReference type="Proteomes" id="UP000192610">
    <property type="component" value="Unassembled WGS sequence"/>
</dbReference>
<dbReference type="RefSeq" id="WP_081197405.1">
    <property type="nucleotide sequence ID" value="NZ_FOCZ01000003.1"/>
</dbReference>
<sequence length="134" mass="15058">MNKVMILALVPLLLSVKYTTAQSSFPKWLVGSWISAEYKEALASDQGAKRGALVSPQFLYFDSLGTCSIQTRMEHKMSAGKPVSQRKFGNSFQFSYTVNKSILNVNQVEFDNDLLYITFSGVPVSTLFKRYKPN</sequence>
<dbReference type="STRING" id="354355.SAMN05660816_01844"/>
<evidence type="ECO:0000256" key="1">
    <source>
        <dbReference type="SAM" id="SignalP"/>
    </source>
</evidence>
<gene>
    <name evidence="2" type="ORF">A4H97_21655</name>
</gene>
<keyword evidence="3" id="KW-1185">Reference proteome</keyword>
<name>A0A1V9F894_9BACT</name>
<keyword evidence="1" id="KW-0732">Signal</keyword>
<reference evidence="3" key="1">
    <citation type="submission" date="2016-04" db="EMBL/GenBank/DDBJ databases">
        <authorList>
            <person name="Chen L."/>
            <person name="Zhuang W."/>
            <person name="Wang G."/>
        </authorList>
    </citation>
    <scope>NUCLEOTIDE SEQUENCE [LARGE SCALE GENOMIC DNA]</scope>
    <source>
        <strain evidence="3">17621</strain>
    </source>
</reference>